<feature type="compositionally biased region" description="Low complexity" evidence="1">
    <location>
        <begin position="105"/>
        <end position="116"/>
    </location>
</feature>
<dbReference type="AlphaFoldDB" id="A0A1G6TGF4"/>
<dbReference type="RefSeq" id="WP_074994761.1">
    <property type="nucleotide sequence ID" value="NZ_FMZK01000006.1"/>
</dbReference>
<evidence type="ECO:0000256" key="2">
    <source>
        <dbReference type="SAM" id="Phobius"/>
    </source>
</evidence>
<accession>A0A1G6TGF4</accession>
<organism evidence="4 5">
    <name type="scientific">Streptomyces prasinopilosus</name>
    <dbReference type="NCBI Taxonomy" id="67344"/>
    <lineage>
        <taxon>Bacteria</taxon>
        <taxon>Bacillati</taxon>
        <taxon>Actinomycetota</taxon>
        <taxon>Actinomycetes</taxon>
        <taxon>Kitasatosporales</taxon>
        <taxon>Streptomycetaceae</taxon>
        <taxon>Streptomyces</taxon>
    </lineage>
</organism>
<feature type="region of interest" description="Disordered" evidence="1">
    <location>
        <begin position="1"/>
        <end position="132"/>
    </location>
</feature>
<name>A0A1G6TGF4_9ACTN</name>
<keyword evidence="2" id="KW-0472">Membrane</keyword>
<feature type="compositionally biased region" description="Low complexity" evidence="1">
    <location>
        <begin position="173"/>
        <end position="190"/>
    </location>
</feature>
<feature type="compositionally biased region" description="Basic and acidic residues" evidence="1">
    <location>
        <begin position="25"/>
        <end position="47"/>
    </location>
</feature>
<feature type="domain" description="Peptidoglycan binding-like" evidence="3">
    <location>
        <begin position="197"/>
        <end position="257"/>
    </location>
</feature>
<keyword evidence="5" id="KW-1185">Reference proteome</keyword>
<keyword evidence="2" id="KW-0812">Transmembrane</keyword>
<evidence type="ECO:0000313" key="5">
    <source>
        <dbReference type="Proteomes" id="UP000182100"/>
    </source>
</evidence>
<dbReference type="InterPro" id="IPR002477">
    <property type="entry name" value="Peptidoglycan-bd-like"/>
</dbReference>
<feature type="compositionally biased region" description="Pro residues" evidence="1">
    <location>
        <begin position="1"/>
        <end position="17"/>
    </location>
</feature>
<gene>
    <name evidence="4" type="ORF">SAMN05216505_106169</name>
</gene>
<feature type="region of interest" description="Disordered" evidence="1">
    <location>
        <begin position="158"/>
        <end position="200"/>
    </location>
</feature>
<dbReference type="Proteomes" id="UP000182100">
    <property type="component" value="Unassembled WGS sequence"/>
</dbReference>
<dbReference type="InterPro" id="IPR036366">
    <property type="entry name" value="PGBDSf"/>
</dbReference>
<dbReference type="Gene3D" id="1.10.101.10">
    <property type="entry name" value="PGBD-like superfamily/PGBD"/>
    <property type="match status" value="1"/>
</dbReference>
<dbReference type="InterPro" id="IPR036365">
    <property type="entry name" value="PGBD-like_sf"/>
</dbReference>
<proteinExistence type="predicted"/>
<dbReference type="EMBL" id="FMZK01000006">
    <property type="protein sequence ID" value="SDD28168.1"/>
    <property type="molecule type" value="Genomic_DNA"/>
</dbReference>
<dbReference type="SUPFAM" id="SSF47090">
    <property type="entry name" value="PGBD-like"/>
    <property type="match status" value="1"/>
</dbReference>
<feature type="compositionally biased region" description="Pro residues" evidence="1">
    <location>
        <begin position="66"/>
        <end position="79"/>
    </location>
</feature>
<dbReference type="Pfam" id="PF01471">
    <property type="entry name" value="PG_binding_1"/>
    <property type="match status" value="1"/>
</dbReference>
<evidence type="ECO:0000256" key="1">
    <source>
        <dbReference type="SAM" id="MobiDB-lite"/>
    </source>
</evidence>
<keyword evidence="2" id="KW-1133">Transmembrane helix</keyword>
<sequence>MPTPSDPGQPHGGPPLEPVHVLRPRRTDALAELLKEFERGEREDHESVTPSGPVTGPQDDTRELPPVAPGPPARPPTAAPGPGAENFTQRGPAPGRPPPGRRAPRAAPHAGTAPGRLPRTPAHPARHGPATRRAAVAIALAAAAVLGFGGAVLLLGRPADDRAAPDPRPTASPPAAGSAAPPRRAPAAPGFLGEGDSGPEVAELQERLLRVPDVYRDGTTSGRYDAALSAAVARFQLWYGVRGDETGVYGDDTRRALESRTG</sequence>
<evidence type="ECO:0000259" key="3">
    <source>
        <dbReference type="Pfam" id="PF01471"/>
    </source>
</evidence>
<dbReference type="STRING" id="67344.SAMN05216505_106169"/>
<reference evidence="5" key="1">
    <citation type="submission" date="2016-10" db="EMBL/GenBank/DDBJ databases">
        <authorList>
            <person name="Varghese N."/>
            <person name="Submissions S."/>
        </authorList>
    </citation>
    <scope>NUCLEOTIDE SEQUENCE [LARGE SCALE GENOMIC DNA]</scope>
    <source>
        <strain evidence="5">CGMCC 4.3504</strain>
    </source>
</reference>
<protein>
    <submittedName>
        <fullName evidence="4">Putative peptidoglycan binding domain-containing protein</fullName>
    </submittedName>
</protein>
<feature type="transmembrane region" description="Helical" evidence="2">
    <location>
        <begin position="134"/>
        <end position="155"/>
    </location>
</feature>
<evidence type="ECO:0000313" key="4">
    <source>
        <dbReference type="EMBL" id="SDD28168.1"/>
    </source>
</evidence>